<dbReference type="Pfam" id="PF03466">
    <property type="entry name" value="LysR_substrate"/>
    <property type="match status" value="1"/>
</dbReference>
<dbReference type="EMBL" id="JAEUGD010000058">
    <property type="protein sequence ID" value="MBL6447957.1"/>
    <property type="molecule type" value="Genomic_DNA"/>
</dbReference>
<dbReference type="SUPFAM" id="SSF53850">
    <property type="entry name" value="Periplasmic binding protein-like II"/>
    <property type="match status" value="1"/>
</dbReference>
<dbReference type="CDD" id="cd05466">
    <property type="entry name" value="PBP2_LTTR_substrate"/>
    <property type="match status" value="1"/>
</dbReference>
<evidence type="ECO:0000313" key="7">
    <source>
        <dbReference type="Proteomes" id="UP000614216"/>
    </source>
</evidence>
<gene>
    <name evidence="6" type="ORF">JMN32_16695</name>
</gene>
<dbReference type="GO" id="GO:0005829">
    <property type="term" value="C:cytosol"/>
    <property type="evidence" value="ECO:0007669"/>
    <property type="project" value="TreeGrafter"/>
</dbReference>
<dbReference type="RefSeq" id="WP_202857498.1">
    <property type="nucleotide sequence ID" value="NZ_JAEUGD010000058.1"/>
</dbReference>
<dbReference type="PANTHER" id="PTHR30419:SF8">
    <property type="entry name" value="NITROGEN ASSIMILATION TRANSCRIPTIONAL ACTIVATOR-RELATED"/>
    <property type="match status" value="1"/>
</dbReference>
<dbReference type="InterPro" id="IPR036388">
    <property type="entry name" value="WH-like_DNA-bd_sf"/>
</dbReference>
<reference evidence="6" key="1">
    <citation type="submission" date="2021-01" db="EMBL/GenBank/DDBJ databases">
        <title>Fulvivirga kasyanovii gen. nov., sp nov., a novel member of the phylum Bacteroidetes isolated from seawater in a mussel farm.</title>
        <authorList>
            <person name="Zhao L.-H."/>
            <person name="Wang Z.-J."/>
        </authorList>
    </citation>
    <scope>NUCLEOTIDE SEQUENCE</scope>
    <source>
        <strain evidence="6">29W222</strain>
    </source>
</reference>
<feature type="domain" description="HTH lysR-type" evidence="5">
    <location>
        <begin position="1"/>
        <end position="58"/>
    </location>
</feature>
<dbReference type="Proteomes" id="UP000614216">
    <property type="component" value="Unassembled WGS sequence"/>
</dbReference>
<organism evidence="6 7">
    <name type="scientific">Fulvivirga marina</name>
    <dbReference type="NCBI Taxonomy" id="2494733"/>
    <lineage>
        <taxon>Bacteria</taxon>
        <taxon>Pseudomonadati</taxon>
        <taxon>Bacteroidota</taxon>
        <taxon>Cytophagia</taxon>
        <taxon>Cytophagales</taxon>
        <taxon>Fulvivirgaceae</taxon>
        <taxon>Fulvivirga</taxon>
    </lineage>
</organism>
<dbReference type="Gene3D" id="3.40.190.290">
    <property type="match status" value="1"/>
</dbReference>
<evidence type="ECO:0000259" key="5">
    <source>
        <dbReference type="PROSITE" id="PS50931"/>
    </source>
</evidence>
<proteinExistence type="inferred from homology"/>
<dbReference type="InterPro" id="IPR000847">
    <property type="entry name" value="LysR_HTH_N"/>
</dbReference>
<evidence type="ECO:0000256" key="1">
    <source>
        <dbReference type="ARBA" id="ARBA00009437"/>
    </source>
</evidence>
<keyword evidence="3" id="KW-0238">DNA-binding</keyword>
<dbReference type="GO" id="GO:0003700">
    <property type="term" value="F:DNA-binding transcription factor activity"/>
    <property type="evidence" value="ECO:0007669"/>
    <property type="project" value="InterPro"/>
</dbReference>
<comment type="caution">
    <text evidence="6">The sequence shown here is derived from an EMBL/GenBank/DDBJ whole genome shotgun (WGS) entry which is preliminary data.</text>
</comment>
<evidence type="ECO:0000313" key="6">
    <source>
        <dbReference type="EMBL" id="MBL6447957.1"/>
    </source>
</evidence>
<dbReference type="InterPro" id="IPR036390">
    <property type="entry name" value="WH_DNA-bd_sf"/>
</dbReference>
<sequence length="290" mass="32909">MELRQLRYFLKAKELLNFTEAASHLYISQSTLSQQIKQLEEELGVLLFERIGKRIKLTEAGELFSTYALQSINSANSGLQLLKDLNELNTGELKIGVTHGLRHLLTSALIEFSKRYPKITVQVTFGTSDELVEKLEKLELDFALSFQDVEMKKHFNYLLLFESPMCLVASNASPMTKRKDIQLNDIAPLPLVLPAKGFSTRHFLNNSVQDKHMSLNVAMEINDIPTLLELVKTGNHFTILAKTTVHDTKGVVTIPIKEKNMIRRGVAISMKEVYEKKATQEFYKVIQGLI</sequence>
<keyword evidence="7" id="KW-1185">Reference proteome</keyword>
<dbReference type="PRINTS" id="PR00039">
    <property type="entry name" value="HTHLYSR"/>
</dbReference>
<dbReference type="Pfam" id="PF00126">
    <property type="entry name" value="HTH_1"/>
    <property type="match status" value="1"/>
</dbReference>
<dbReference type="FunFam" id="1.10.10.10:FF:000001">
    <property type="entry name" value="LysR family transcriptional regulator"/>
    <property type="match status" value="1"/>
</dbReference>
<protein>
    <submittedName>
        <fullName evidence="6">LysR family transcriptional regulator</fullName>
    </submittedName>
</protein>
<name>A0A937FZY2_9BACT</name>
<keyword evidence="4" id="KW-0804">Transcription</keyword>
<dbReference type="PANTHER" id="PTHR30419">
    <property type="entry name" value="HTH-TYPE TRANSCRIPTIONAL REGULATOR YBHD"/>
    <property type="match status" value="1"/>
</dbReference>
<dbReference type="InterPro" id="IPR050950">
    <property type="entry name" value="HTH-type_LysR_regulators"/>
</dbReference>
<dbReference type="SUPFAM" id="SSF46785">
    <property type="entry name" value="Winged helix' DNA-binding domain"/>
    <property type="match status" value="1"/>
</dbReference>
<evidence type="ECO:0000256" key="2">
    <source>
        <dbReference type="ARBA" id="ARBA00023015"/>
    </source>
</evidence>
<evidence type="ECO:0000256" key="3">
    <source>
        <dbReference type="ARBA" id="ARBA00023125"/>
    </source>
</evidence>
<accession>A0A937FZY2</accession>
<comment type="similarity">
    <text evidence="1">Belongs to the LysR transcriptional regulatory family.</text>
</comment>
<keyword evidence="2" id="KW-0805">Transcription regulation</keyword>
<dbReference type="AlphaFoldDB" id="A0A937FZY2"/>
<dbReference type="GO" id="GO:0003677">
    <property type="term" value="F:DNA binding"/>
    <property type="evidence" value="ECO:0007669"/>
    <property type="project" value="UniProtKB-KW"/>
</dbReference>
<dbReference type="Gene3D" id="1.10.10.10">
    <property type="entry name" value="Winged helix-like DNA-binding domain superfamily/Winged helix DNA-binding domain"/>
    <property type="match status" value="1"/>
</dbReference>
<dbReference type="InterPro" id="IPR005119">
    <property type="entry name" value="LysR_subst-bd"/>
</dbReference>
<dbReference type="PROSITE" id="PS50931">
    <property type="entry name" value="HTH_LYSR"/>
    <property type="match status" value="1"/>
</dbReference>
<evidence type="ECO:0000256" key="4">
    <source>
        <dbReference type="ARBA" id="ARBA00023163"/>
    </source>
</evidence>